<proteinExistence type="predicted"/>
<dbReference type="AlphaFoldDB" id="A0A453SWK3"/>
<dbReference type="InterPro" id="IPR056924">
    <property type="entry name" value="SH3_Tf2-1"/>
</dbReference>
<sequence>VGDMVYLKLQPYRHTSLSLHRHLKLHSKFYGPFRVLNKIGNHAYKLLLPQGCQLHDVFHVSQLKKHIGTTVIPSPILPLIGPDGIIKIEPEAVLERALIPRK</sequence>
<reference evidence="2" key="5">
    <citation type="journal article" date="2021" name="G3 (Bethesda)">
        <title>Aegilops tauschii genome assembly Aet v5.0 features greater sequence contiguity and improved annotation.</title>
        <authorList>
            <person name="Wang L."/>
            <person name="Zhu T."/>
            <person name="Rodriguez J.C."/>
            <person name="Deal K.R."/>
            <person name="Dubcovsky J."/>
            <person name="McGuire P.E."/>
            <person name="Lux T."/>
            <person name="Spannagl M."/>
            <person name="Mayer K.F.X."/>
            <person name="Baldrich P."/>
            <person name="Meyers B.C."/>
            <person name="Huo N."/>
            <person name="Gu Y.Q."/>
            <person name="Zhou H."/>
            <person name="Devos K.M."/>
            <person name="Bennetzen J.L."/>
            <person name="Unver T."/>
            <person name="Budak H."/>
            <person name="Gulick P.J."/>
            <person name="Galiba G."/>
            <person name="Kalapos B."/>
            <person name="Nelson D.R."/>
            <person name="Li P."/>
            <person name="You F.M."/>
            <person name="Luo M.C."/>
            <person name="Dvorak J."/>
        </authorList>
    </citation>
    <scope>NUCLEOTIDE SEQUENCE [LARGE SCALE GENOMIC DNA]</scope>
    <source>
        <strain evidence="2">cv. AL8/78</strain>
    </source>
</reference>
<dbReference type="Gramene" id="AET7Gv21132900.1">
    <property type="protein sequence ID" value="AET7Gv21132900.1"/>
    <property type="gene ID" value="AET7Gv21132900"/>
</dbReference>
<organism evidence="2 3">
    <name type="scientific">Aegilops tauschii subsp. strangulata</name>
    <name type="common">Goatgrass</name>
    <dbReference type="NCBI Taxonomy" id="200361"/>
    <lineage>
        <taxon>Eukaryota</taxon>
        <taxon>Viridiplantae</taxon>
        <taxon>Streptophyta</taxon>
        <taxon>Embryophyta</taxon>
        <taxon>Tracheophyta</taxon>
        <taxon>Spermatophyta</taxon>
        <taxon>Magnoliopsida</taxon>
        <taxon>Liliopsida</taxon>
        <taxon>Poales</taxon>
        <taxon>Poaceae</taxon>
        <taxon>BOP clade</taxon>
        <taxon>Pooideae</taxon>
        <taxon>Triticodae</taxon>
        <taxon>Triticeae</taxon>
        <taxon>Triticinae</taxon>
        <taxon>Aegilops</taxon>
    </lineage>
</organism>
<dbReference type="EnsemblPlants" id="AET7Gv21132900.1">
    <property type="protein sequence ID" value="AET7Gv21132900.1"/>
    <property type="gene ID" value="AET7Gv21132900"/>
</dbReference>
<protein>
    <recommendedName>
        <fullName evidence="1">Tf2-1-like SH3-like domain-containing protein</fullName>
    </recommendedName>
</protein>
<reference evidence="2" key="4">
    <citation type="submission" date="2019-03" db="UniProtKB">
        <authorList>
            <consortium name="EnsemblPlants"/>
        </authorList>
    </citation>
    <scope>IDENTIFICATION</scope>
</reference>
<dbReference type="PANTHER" id="PTHR46148:SF52">
    <property type="entry name" value="OS04G0603800 PROTEIN"/>
    <property type="match status" value="1"/>
</dbReference>
<accession>A0A453SWK3</accession>
<evidence type="ECO:0000259" key="1">
    <source>
        <dbReference type="Pfam" id="PF24626"/>
    </source>
</evidence>
<dbReference type="Proteomes" id="UP000015105">
    <property type="component" value="Chromosome 7D"/>
</dbReference>
<dbReference type="Pfam" id="PF24626">
    <property type="entry name" value="SH3_Tf2-1"/>
    <property type="match status" value="1"/>
</dbReference>
<keyword evidence="3" id="KW-1185">Reference proteome</keyword>
<evidence type="ECO:0000313" key="2">
    <source>
        <dbReference type="EnsemblPlants" id="AET7Gv21132900.1"/>
    </source>
</evidence>
<reference evidence="3" key="1">
    <citation type="journal article" date="2014" name="Science">
        <title>Ancient hybridizations among the ancestral genomes of bread wheat.</title>
        <authorList>
            <consortium name="International Wheat Genome Sequencing Consortium,"/>
            <person name="Marcussen T."/>
            <person name="Sandve S.R."/>
            <person name="Heier L."/>
            <person name="Spannagl M."/>
            <person name="Pfeifer M."/>
            <person name="Jakobsen K.S."/>
            <person name="Wulff B.B."/>
            <person name="Steuernagel B."/>
            <person name="Mayer K.F."/>
            <person name="Olsen O.A."/>
        </authorList>
    </citation>
    <scope>NUCLEOTIDE SEQUENCE [LARGE SCALE GENOMIC DNA]</scope>
    <source>
        <strain evidence="3">cv. AL8/78</strain>
    </source>
</reference>
<evidence type="ECO:0000313" key="3">
    <source>
        <dbReference type="Proteomes" id="UP000015105"/>
    </source>
</evidence>
<name>A0A453SWK3_AEGTS</name>
<reference evidence="2" key="3">
    <citation type="journal article" date="2017" name="Nature">
        <title>Genome sequence of the progenitor of the wheat D genome Aegilops tauschii.</title>
        <authorList>
            <person name="Luo M.C."/>
            <person name="Gu Y.Q."/>
            <person name="Puiu D."/>
            <person name="Wang H."/>
            <person name="Twardziok S.O."/>
            <person name="Deal K.R."/>
            <person name="Huo N."/>
            <person name="Zhu T."/>
            <person name="Wang L."/>
            <person name="Wang Y."/>
            <person name="McGuire P.E."/>
            <person name="Liu S."/>
            <person name="Long H."/>
            <person name="Ramasamy R.K."/>
            <person name="Rodriguez J.C."/>
            <person name="Van S.L."/>
            <person name="Yuan L."/>
            <person name="Wang Z."/>
            <person name="Xia Z."/>
            <person name="Xiao L."/>
            <person name="Anderson O.D."/>
            <person name="Ouyang S."/>
            <person name="Liang Y."/>
            <person name="Zimin A.V."/>
            <person name="Pertea G."/>
            <person name="Qi P."/>
            <person name="Bennetzen J.L."/>
            <person name="Dai X."/>
            <person name="Dawson M.W."/>
            <person name="Muller H.G."/>
            <person name="Kugler K."/>
            <person name="Rivarola-Duarte L."/>
            <person name="Spannagl M."/>
            <person name="Mayer K.F.X."/>
            <person name="Lu F.H."/>
            <person name="Bevan M.W."/>
            <person name="Leroy P."/>
            <person name="Li P."/>
            <person name="You F.M."/>
            <person name="Sun Q."/>
            <person name="Liu Z."/>
            <person name="Lyons E."/>
            <person name="Wicker T."/>
            <person name="Salzberg S.L."/>
            <person name="Devos K.M."/>
            <person name="Dvorak J."/>
        </authorList>
    </citation>
    <scope>NUCLEOTIDE SEQUENCE [LARGE SCALE GENOMIC DNA]</scope>
    <source>
        <strain evidence="2">cv. AL8/78</strain>
    </source>
</reference>
<feature type="domain" description="Tf2-1-like SH3-like" evidence="1">
    <location>
        <begin position="2"/>
        <end position="66"/>
    </location>
</feature>
<reference evidence="3" key="2">
    <citation type="journal article" date="2017" name="Nat. Plants">
        <title>The Aegilops tauschii genome reveals multiple impacts of transposons.</title>
        <authorList>
            <person name="Zhao G."/>
            <person name="Zou C."/>
            <person name="Li K."/>
            <person name="Wang K."/>
            <person name="Li T."/>
            <person name="Gao L."/>
            <person name="Zhang X."/>
            <person name="Wang H."/>
            <person name="Yang Z."/>
            <person name="Liu X."/>
            <person name="Jiang W."/>
            <person name="Mao L."/>
            <person name="Kong X."/>
            <person name="Jiao Y."/>
            <person name="Jia J."/>
        </authorList>
    </citation>
    <scope>NUCLEOTIDE SEQUENCE [LARGE SCALE GENOMIC DNA]</scope>
    <source>
        <strain evidence="3">cv. AL8/78</strain>
    </source>
</reference>
<dbReference type="PANTHER" id="PTHR46148">
    <property type="entry name" value="CHROMO DOMAIN-CONTAINING PROTEIN"/>
    <property type="match status" value="1"/>
</dbReference>